<organism evidence="2 3">
    <name type="scientific">Nonomuraea monospora</name>
    <dbReference type="NCBI Taxonomy" id="568818"/>
    <lineage>
        <taxon>Bacteria</taxon>
        <taxon>Bacillati</taxon>
        <taxon>Actinomycetota</taxon>
        <taxon>Actinomycetes</taxon>
        <taxon>Streptosporangiales</taxon>
        <taxon>Streptosporangiaceae</taxon>
        <taxon>Nonomuraea</taxon>
    </lineage>
</organism>
<dbReference type="EMBL" id="BAAAQX010000012">
    <property type="protein sequence ID" value="GAA2209509.1"/>
    <property type="molecule type" value="Genomic_DNA"/>
</dbReference>
<feature type="transmembrane region" description="Helical" evidence="1">
    <location>
        <begin position="127"/>
        <end position="145"/>
    </location>
</feature>
<comment type="caution">
    <text evidence="2">The sequence shown here is derived from an EMBL/GenBank/DDBJ whole genome shotgun (WGS) entry which is preliminary data.</text>
</comment>
<sequence>MQAVERRTSGMPWVGVLVTVLSVLAMVAISRAVYDSLPELVTTREPRPGQTGTQVPRIVLATAIPVTMVLLGTLMAGLTVAAHRLRRLVPPALLSPSRSTSLVLVVLPPFFVVVHGGLLLRTAGHDFPLEVSVTVALGLLIAGLGKARPLFDPLRFVPGVERARHFGGHGLIAVGGCCVVGAFFLPPMFVSVAAAFAAGAVSLATVLVPLARLRH</sequence>
<evidence type="ECO:0000256" key="1">
    <source>
        <dbReference type="SAM" id="Phobius"/>
    </source>
</evidence>
<keyword evidence="1" id="KW-1133">Transmembrane helix</keyword>
<name>A0ABP5PD24_9ACTN</name>
<evidence type="ECO:0008006" key="4">
    <source>
        <dbReference type="Google" id="ProtNLM"/>
    </source>
</evidence>
<protein>
    <recommendedName>
        <fullName evidence="4">Integral membrane protein</fullName>
    </recommendedName>
</protein>
<keyword evidence="1" id="KW-0472">Membrane</keyword>
<evidence type="ECO:0000313" key="2">
    <source>
        <dbReference type="EMBL" id="GAA2209509.1"/>
    </source>
</evidence>
<keyword evidence="1" id="KW-0812">Transmembrane</keyword>
<dbReference type="Proteomes" id="UP001499843">
    <property type="component" value="Unassembled WGS sequence"/>
</dbReference>
<accession>A0ABP5PD24</accession>
<feature type="transmembrane region" description="Helical" evidence="1">
    <location>
        <begin position="54"/>
        <end position="81"/>
    </location>
</feature>
<gene>
    <name evidence="2" type="ORF">GCM10009850_049670</name>
</gene>
<evidence type="ECO:0000313" key="3">
    <source>
        <dbReference type="Proteomes" id="UP001499843"/>
    </source>
</evidence>
<feature type="transmembrane region" description="Helical" evidence="1">
    <location>
        <begin position="191"/>
        <end position="211"/>
    </location>
</feature>
<feature type="transmembrane region" description="Helical" evidence="1">
    <location>
        <begin position="12"/>
        <end position="34"/>
    </location>
</feature>
<feature type="transmembrane region" description="Helical" evidence="1">
    <location>
        <begin position="102"/>
        <end position="121"/>
    </location>
</feature>
<dbReference type="RefSeq" id="WP_344478884.1">
    <property type="nucleotide sequence ID" value="NZ_BAAAQX010000012.1"/>
</dbReference>
<proteinExistence type="predicted"/>
<keyword evidence="3" id="KW-1185">Reference proteome</keyword>
<feature type="transmembrane region" description="Helical" evidence="1">
    <location>
        <begin position="166"/>
        <end position="185"/>
    </location>
</feature>
<reference evidence="3" key="1">
    <citation type="journal article" date="2019" name="Int. J. Syst. Evol. Microbiol.">
        <title>The Global Catalogue of Microorganisms (GCM) 10K type strain sequencing project: providing services to taxonomists for standard genome sequencing and annotation.</title>
        <authorList>
            <consortium name="The Broad Institute Genomics Platform"/>
            <consortium name="The Broad Institute Genome Sequencing Center for Infectious Disease"/>
            <person name="Wu L."/>
            <person name="Ma J."/>
        </authorList>
    </citation>
    <scope>NUCLEOTIDE SEQUENCE [LARGE SCALE GENOMIC DNA]</scope>
    <source>
        <strain evidence="3">JCM 16114</strain>
    </source>
</reference>